<evidence type="ECO:0000256" key="4">
    <source>
        <dbReference type="SAM" id="MobiDB-lite"/>
    </source>
</evidence>
<evidence type="ECO:0000256" key="2">
    <source>
        <dbReference type="ARBA" id="ARBA00023043"/>
    </source>
</evidence>
<keyword evidence="2 3" id="KW-0040">ANK repeat</keyword>
<evidence type="ECO:0000256" key="3">
    <source>
        <dbReference type="PROSITE-ProRule" id="PRU00023"/>
    </source>
</evidence>
<feature type="region of interest" description="Disordered" evidence="4">
    <location>
        <begin position="1"/>
        <end position="21"/>
    </location>
</feature>
<reference evidence="5 6" key="1">
    <citation type="submission" date="2019-10" db="EMBL/GenBank/DDBJ databases">
        <authorList>
            <person name="Palmer J.M."/>
        </authorList>
    </citation>
    <scope>NUCLEOTIDE SEQUENCE [LARGE SCALE GENOMIC DNA]</scope>
    <source>
        <strain evidence="5 6">TWF696</strain>
    </source>
</reference>
<dbReference type="InterPro" id="IPR036770">
    <property type="entry name" value="Ankyrin_rpt-contain_sf"/>
</dbReference>
<evidence type="ECO:0000256" key="1">
    <source>
        <dbReference type="ARBA" id="ARBA00022737"/>
    </source>
</evidence>
<dbReference type="EMBL" id="JAVHNQ010000013">
    <property type="protein sequence ID" value="KAK6334146.1"/>
    <property type="molecule type" value="Genomic_DNA"/>
</dbReference>
<dbReference type="PRINTS" id="PR01415">
    <property type="entry name" value="ANKYRIN"/>
</dbReference>
<sequence length="462" mass="51110">MMITKQRENPPPQSSDEELEMSLDGTEDANIDTTPVEVETGVSELAELFDTQCCIDCVRNARTVVSMACTVVSDLENGSILGLDSFQSIDGRIGGWLETIASSVSIDNAPTLRDVDTASLIHRMLSEFESLGNLLREDALEEAEAKCASLIDDIKSAYGIRYKRTSLFQRVALEKSSLLRKKNQIDEADAWLAFSEKLCTQRLERPDSRVEEVAGDRGPNMAERKLATKFLNAIRYDDWAQAHRMLRKSPELANCWSHDGETPLHWAAWFQTPDIVHLLLKSSADVHAQSRDKFPEMFTALHHAATVNDEFIVELLIENGANVGAVDINSRTPLHYAALCSCSEAARSLIKHEAPVNAAESLERNTALHYAADDGNLVLVKFLVENGATVDATNNTGGTPLMYAVKKRHLGTAKFLIDSGASLMLKDSKGKTAKDYGRNWARISEAEGAVPGRRKRKFEDEE</sequence>
<evidence type="ECO:0000313" key="5">
    <source>
        <dbReference type="EMBL" id="KAK6334146.1"/>
    </source>
</evidence>
<keyword evidence="1" id="KW-0677">Repeat</keyword>
<accession>A0AAV9U592</accession>
<dbReference type="PROSITE" id="PS50088">
    <property type="entry name" value="ANK_REPEAT"/>
    <property type="match status" value="5"/>
</dbReference>
<gene>
    <name evidence="5" type="primary">ZDHHC13</name>
    <name evidence="5" type="ORF">TWF696_002648</name>
</gene>
<feature type="repeat" description="ANK" evidence="3">
    <location>
        <begin position="363"/>
        <end position="395"/>
    </location>
</feature>
<comment type="caution">
    <text evidence="5">The sequence shown here is derived from an EMBL/GenBank/DDBJ whole genome shotgun (WGS) entry which is preliminary data.</text>
</comment>
<proteinExistence type="predicted"/>
<dbReference type="Pfam" id="PF12796">
    <property type="entry name" value="Ank_2"/>
    <property type="match status" value="2"/>
</dbReference>
<dbReference type="SUPFAM" id="SSF48403">
    <property type="entry name" value="Ankyrin repeat"/>
    <property type="match status" value="1"/>
</dbReference>
<organism evidence="5 6">
    <name type="scientific">Orbilia brochopaga</name>
    <dbReference type="NCBI Taxonomy" id="3140254"/>
    <lineage>
        <taxon>Eukaryota</taxon>
        <taxon>Fungi</taxon>
        <taxon>Dikarya</taxon>
        <taxon>Ascomycota</taxon>
        <taxon>Pezizomycotina</taxon>
        <taxon>Orbiliomycetes</taxon>
        <taxon>Orbiliales</taxon>
        <taxon>Orbiliaceae</taxon>
        <taxon>Orbilia</taxon>
    </lineage>
</organism>
<dbReference type="InterPro" id="IPR002110">
    <property type="entry name" value="Ankyrin_rpt"/>
</dbReference>
<keyword evidence="6" id="KW-1185">Reference proteome</keyword>
<dbReference type="Proteomes" id="UP001375240">
    <property type="component" value="Unassembled WGS sequence"/>
</dbReference>
<feature type="repeat" description="ANK" evidence="3">
    <location>
        <begin position="329"/>
        <end position="361"/>
    </location>
</feature>
<feature type="repeat" description="ANK" evidence="3">
    <location>
        <begin position="259"/>
        <end position="291"/>
    </location>
</feature>
<feature type="repeat" description="ANK" evidence="3">
    <location>
        <begin position="396"/>
        <end position="428"/>
    </location>
</feature>
<dbReference type="Pfam" id="PF00023">
    <property type="entry name" value="Ank"/>
    <property type="match status" value="1"/>
</dbReference>
<protein>
    <submittedName>
        <fullName evidence="5">Palmitoyltransferase zdhhc13</fullName>
    </submittedName>
</protein>
<feature type="repeat" description="ANK" evidence="3">
    <location>
        <begin position="296"/>
        <end position="328"/>
    </location>
</feature>
<evidence type="ECO:0000313" key="6">
    <source>
        <dbReference type="Proteomes" id="UP001375240"/>
    </source>
</evidence>
<dbReference type="PANTHER" id="PTHR24171">
    <property type="entry name" value="ANKYRIN REPEAT DOMAIN-CONTAINING PROTEIN 39-RELATED"/>
    <property type="match status" value="1"/>
</dbReference>
<name>A0AAV9U592_9PEZI</name>
<dbReference type="AlphaFoldDB" id="A0AAV9U592"/>
<dbReference type="Gene3D" id="1.25.40.20">
    <property type="entry name" value="Ankyrin repeat-containing domain"/>
    <property type="match status" value="2"/>
</dbReference>
<dbReference type="PROSITE" id="PS50297">
    <property type="entry name" value="ANK_REP_REGION"/>
    <property type="match status" value="4"/>
</dbReference>
<dbReference type="SMART" id="SM00248">
    <property type="entry name" value="ANK"/>
    <property type="match status" value="5"/>
</dbReference>